<dbReference type="PROSITE" id="PS00018">
    <property type="entry name" value="EF_HAND_1"/>
    <property type="match status" value="1"/>
</dbReference>
<dbReference type="SUPFAM" id="SSF47473">
    <property type="entry name" value="EF-hand"/>
    <property type="match status" value="1"/>
</dbReference>
<feature type="domain" description="EF-hand" evidence="6">
    <location>
        <begin position="127"/>
        <end position="162"/>
    </location>
</feature>
<accession>A0A0D8Y9L1</accession>
<dbReference type="Proteomes" id="UP000053766">
    <property type="component" value="Unassembled WGS sequence"/>
</dbReference>
<dbReference type="Pfam" id="PF10591">
    <property type="entry name" value="SPARC_Ca_bdg"/>
    <property type="match status" value="1"/>
</dbReference>
<keyword evidence="5" id="KW-0325">Glycoprotein</keyword>
<evidence type="ECO:0000313" key="7">
    <source>
        <dbReference type="EMBL" id="KJH53430.1"/>
    </source>
</evidence>
<name>A0A0D8Y9L1_DICVI</name>
<organism evidence="7 8">
    <name type="scientific">Dictyocaulus viviparus</name>
    <name type="common">Bovine lungworm</name>
    <dbReference type="NCBI Taxonomy" id="29172"/>
    <lineage>
        <taxon>Eukaryota</taxon>
        <taxon>Metazoa</taxon>
        <taxon>Ecdysozoa</taxon>
        <taxon>Nematoda</taxon>
        <taxon>Chromadorea</taxon>
        <taxon>Rhabditida</taxon>
        <taxon>Rhabditina</taxon>
        <taxon>Rhabditomorpha</taxon>
        <taxon>Strongyloidea</taxon>
        <taxon>Metastrongylidae</taxon>
        <taxon>Dictyocaulus</taxon>
    </lineage>
</organism>
<dbReference type="InterPro" id="IPR002048">
    <property type="entry name" value="EF_hand_dom"/>
</dbReference>
<dbReference type="STRING" id="29172.A0A0D8Y9L1"/>
<keyword evidence="4" id="KW-1015">Disulfide bond</keyword>
<proteinExistence type="predicted"/>
<dbReference type="OrthoDB" id="5986054at2759"/>
<evidence type="ECO:0000256" key="4">
    <source>
        <dbReference type="ARBA" id="ARBA00023157"/>
    </source>
</evidence>
<dbReference type="InterPro" id="IPR018247">
    <property type="entry name" value="EF_Hand_1_Ca_BS"/>
</dbReference>
<dbReference type="PROSITE" id="PS50222">
    <property type="entry name" value="EF_HAND_2"/>
    <property type="match status" value="1"/>
</dbReference>
<evidence type="ECO:0000256" key="3">
    <source>
        <dbReference type="ARBA" id="ARBA00022837"/>
    </source>
</evidence>
<keyword evidence="3" id="KW-0106">Calcium</keyword>
<dbReference type="EMBL" id="KN716152">
    <property type="protein sequence ID" value="KJH53430.1"/>
    <property type="molecule type" value="Genomic_DNA"/>
</dbReference>
<evidence type="ECO:0000256" key="5">
    <source>
        <dbReference type="ARBA" id="ARBA00023180"/>
    </source>
</evidence>
<dbReference type="InterPro" id="IPR019577">
    <property type="entry name" value="SPARC/Testican_Ca-bd-dom"/>
</dbReference>
<protein>
    <submittedName>
        <fullName evidence="7">EF hand</fullName>
    </submittedName>
</protein>
<evidence type="ECO:0000256" key="1">
    <source>
        <dbReference type="ARBA" id="ARBA00004613"/>
    </source>
</evidence>
<evidence type="ECO:0000259" key="6">
    <source>
        <dbReference type="PROSITE" id="PS50222"/>
    </source>
</evidence>
<dbReference type="Gene3D" id="1.10.238.10">
    <property type="entry name" value="EF-hand"/>
    <property type="match status" value="1"/>
</dbReference>
<keyword evidence="8" id="KW-1185">Reference proteome</keyword>
<dbReference type="GO" id="GO:0005576">
    <property type="term" value="C:extracellular region"/>
    <property type="evidence" value="ECO:0007669"/>
    <property type="project" value="UniProtKB-SubCell"/>
</dbReference>
<dbReference type="InterPro" id="IPR011992">
    <property type="entry name" value="EF-hand-dom_pair"/>
</dbReference>
<reference evidence="7 8" key="1">
    <citation type="submission" date="2013-11" db="EMBL/GenBank/DDBJ databases">
        <title>Draft genome of the bovine lungworm Dictyocaulus viviparus.</title>
        <authorList>
            <person name="Mitreva M."/>
        </authorList>
    </citation>
    <scope>NUCLEOTIDE SEQUENCE [LARGE SCALE GENOMIC DNA]</scope>
    <source>
        <strain evidence="7 8">HannoverDv2000</strain>
    </source>
</reference>
<dbReference type="GO" id="GO:0005509">
    <property type="term" value="F:calcium ion binding"/>
    <property type="evidence" value="ECO:0007669"/>
    <property type="project" value="InterPro"/>
</dbReference>
<reference evidence="8" key="2">
    <citation type="journal article" date="2016" name="Sci. Rep.">
        <title>Dictyocaulus viviparus genome, variome and transcriptome elucidate lungworm biology and support future intervention.</title>
        <authorList>
            <person name="McNulty S.N."/>
            <person name="Strube C."/>
            <person name="Rosa B.A."/>
            <person name="Martin J.C."/>
            <person name="Tyagi R."/>
            <person name="Choi Y.J."/>
            <person name="Wang Q."/>
            <person name="Hallsworth Pepin K."/>
            <person name="Zhang X."/>
            <person name="Ozersky P."/>
            <person name="Wilson R.K."/>
            <person name="Sternberg P.W."/>
            <person name="Gasser R.B."/>
            <person name="Mitreva M."/>
        </authorList>
    </citation>
    <scope>NUCLEOTIDE SEQUENCE [LARGE SCALE GENOMIC DNA]</scope>
    <source>
        <strain evidence="8">HannoverDv2000</strain>
    </source>
</reference>
<evidence type="ECO:0000256" key="2">
    <source>
        <dbReference type="ARBA" id="ARBA00022525"/>
    </source>
</evidence>
<dbReference type="AlphaFoldDB" id="A0A0D8Y9L1"/>
<evidence type="ECO:0000313" key="8">
    <source>
        <dbReference type="Proteomes" id="UP000053766"/>
    </source>
</evidence>
<comment type="subcellular location">
    <subcellularLocation>
        <location evidence="1">Secreted</location>
    </subcellularLocation>
</comment>
<sequence length="181" mass="21393">MFREGAFEVYATAYVDDQSRNDYVSTGSSLITHLFSITPLLNKKIYFFTMRREAKLQFYLHITDLFQNGMPQAFRLTATILGNVVTENIRRGTAVDWMFTQLDVNKDEVLERNEWKTYKKDIIQWKKVKHCSRNLFKTCDTDMDNRLTIKEWKKCLNPVITKTSTLRPDQLNPFLYILKAD</sequence>
<keyword evidence="2" id="KW-0964">Secreted</keyword>
<gene>
    <name evidence="7" type="ORF">DICVIV_00368</name>
</gene>